<protein>
    <submittedName>
        <fullName evidence="5">Glycosyltransferase family 90 protein</fullName>
    </submittedName>
</protein>
<feature type="region of interest" description="Disordered" evidence="3">
    <location>
        <begin position="66"/>
        <end position="136"/>
    </location>
</feature>
<dbReference type="SMART" id="SM00672">
    <property type="entry name" value="CAP10"/>
    <property type="match status" value="1"/>
</dbReference>
<feature type="region of interest" description="Disordered" evidence="3">
    <location>
        <begin position="36"/>
        <end position="55"/>
    </location>
</feature>
<feature type="compositionally biased region" description="Pro residues" evidence="3">
    <location>
        <begin position="68"/>
        <end position="94"/>
    </location>
</feature>
<evidence type="ECO:0000259" key="4">
    <source>
        <dbReference type="SMART" id="SM00672"/>
    </source>
</evidence>
<dbReference type="Proteomes" id="UP000070544">
    <property type="component" value="Unassembled WGS sequence"/>
</dbReference>
<accession>A0A139A727</accession>
<feature type="domain" description="Glycosyl transferase CAP10" evidence="4">
    <location>
        <begin position="353"/>
        <end position="631"/>
    </location>
</feature>
<proteinExistence type="inferred from homology"/>
<dbReference type="GO" id="GO:0016740">
    <property type="term" value="F:transferase activity"/>
    <property type="evidence" value="ECO:0007669"/>
    <property type="project" value="UniProtKB-KW"/>
</dbReference>
<feature type="compositionally biased region" description="Low complexity" evidence="3">
    <location>
        <begin position="36"/>
        <end position="46"/>
    </location>
</feature>
<evidence type="ECO:0000256" key="2">
    <source>
        <dbReference type="ARBA" id="ARBA00022679"/>
    </source>
</evidence>
<dbReference type="PANTHER" id="PTHR12203">
    <property type="entry name" value="KDEL LYS-ASP-GLU-LEU CONTAINING - RELATED"/>
    <property type="match status" value="1"/>
</dbReference>
<evidence type="ECO:0000256" key="1">
    <source>
        <dbReference type="ARBA" id="ARBA00010118"/>
    </source>
</evidence>
<dbReference type="InterPro" id="IPR051091">
    <property type="entry name" value="O-Glucosyltr/Glycosyltrsf_90"/>
</dbReference>
<dbReference type="OMA" id="QENEANW"/>
<evidence type="ECO:0000256" key="3">
    <source>
        <dbReference type="SAM" id="MobiDB-lite"/>
    </source>
</evidence>
<dbReference type="EMBL" id="KQ965786">
    <property type="protein sequence ID" value="KXS12581.1"/>
    <property type="molecule type" value="Genomic_DNA"/>
</dbReference>
<dbReference type="Pfam" id="PF05686">
    <property type="entry name" value="Glyco_transf_90"/>
    <property type="match status" value="1"/>
</dbReference>
<dbReference type="InterPro" id="IPR006598">
    <property type="entry name" value="CAP10"/>
</dbReference>
<organism evidence="5 6">
    <name type="scientific">Gonapodya prolifera (strain JEL478)</name>
    <name type="common">Monoblepharis prolifera</name>
    <dbReference type="NCBI Taxonomy" id="1344416"/>
    <lineage>
        <taxon>Eukaryota</taxon>
        <taxon>Fungi</taxon>
        <taxon>Fungi incertae sedis</taxon>
        <taxon>Chytridiomycota</taxon>
        <taxon>Chytridiomycota incertae sedis</taxon>
        <taxon>Monoblepharidomycetes</taxon>
        <taxon>Monoblepharidales</taxon>
        <taxon>Gonapodyaceae</taxon>
        <taxon>Gonapodya</taxon>
    </lineage>
</organism>
<keyword evidence="6" id="KW-1185">Reference proteome</keyword>
<dbReference type="OrthoDB" id="541052at2759"/>
<evidence type="ECO:0000313" key="6">
    <source>
        <dbReference type="Proteomes" id="UP000070544"/>
    </source>
</evidence>
<dbReference type="AlphaFoldDB" id="A0A139A727"/>
<sequence>MLRLRGVHKLAIAVLAIAGLIALSIANGRLVDLWSESSRYSPPSKSRTQENEANWYWTTDPAFKLPADPLPFSPRPNQPQPPPIPAPAPPPPAPVAQVPIQLEPKPPPSPPPAEPHPPPPNIPAQPVTPPSPPSDVPHYVLDIKHVPYVHENFSMPNRTSLRTPSFDEAKAYYTYVTGRPPPRLYKPFYDFSVEQKCNVLSMAHLHTYFENLPQNFTPAMFDQAARMERTIEVIVGPKPADDDGVEERDDCWCDTEGNPLSHPEYIVQDGRAMGEEEIHWANLMKPFAKWFPKNFRIVTNELDWPRIKVAGKECVFKDDIPPEYLTYTGPDTPQLRKMPPIPSNSTANLTNLLPLDLSNPFNLSVPPSMFPYHGFFYEPSEQHWEPSGAVLPVFSPTIVPGCHLDIPFPTWYAAHSAVDLVGPDLTPQGADIPFRNKTPVAMWRGSSHGGVSHDDPKTWNRHHRLRLAMLSNDLHKQTCPPGVPLWNASCEPLVDAHLTMYMHAGGPLGKVFGPAGHTVFVPYWKQFGYKYLIDVDGNSFSERLHTFFRESKSLVMRARAFVDWMDLWAVPYVHYIPLKLDWSDLLSAVRWAVDNPDEAEKIAQRGRELGRNGLRWADAHCQMFALMMEVDERMVGRGKLPKRGKPAAKT</sequence>
<reference evidence="5 6" key="1">
    <citation type="journal article" date="2015" name="Genome Biol. Evol.">
        <title>Phylogenomic analyses indicate that early fungi evolved digesting cell walls of algal ancestors of land plants.</title>
        <authorList>
            <person name="Chang Y."/>
            <person name="Wang S."/>
            <person name="Sekimoto S."/>
            <person name="Aerts A.L."/>
            <person name="Choi C."/>
            <person name="Clum A."/>
            <person name="LaButti K.M."/>
            <person name="Lindquist E.A."/>
            <person name="Yee Ngan C."/>
            <person name="Ohm R.A."/>
            <person name="Salamov A.A."/>
            <person name="Grigoriev I.V."/>
            <person name="Spatafora J.W."/>
            <person name="Berbee M.L."/>
        </authorList>
    </citation>
    <scope>NUCLEOTIDE SEQUENCE [LARGE SCALE GENOMIC DNA]</scope>
    <source>
        <strain evidence="5 6">JEL478</strain>
    </source>
</reference>
<keyword evidence="2 5" id="KW-0808">Transferase</keyword>
<comment type="similarity">
    <text evidence="1">Belongs to the glycosyltransferase 90 family.</text>
</comment>
<name>A0A139A727_GONPJ</name>
<feature type="compositionally biased region" description="Pro residues" evidence="3">
    <location>
        <begin position="104"/>
        <end position="135"/>
    </location>
</feature>
<dbReference type="PANTHER" id="PTHR12203:SF35">
    <property type="entry name" value="PROTEIN O-GLUCOSYLTRANSFERASE 1"/>
    <property type="match status" value="1"/>
</dbReference>
<evidence type="ECO:0000313" key="5">
    <source>
        <dbReference type="EMBL" id="KXS12581.1"/>
    </source>
</evidence>
<gene>
    <name evidence="5" type="ORF">M427DRAFT_71888</name>
</gene>